<dbReference type="EMBL" id="BKCJ010401701">
    <property type="protein sequence ID" value="GFA30615.1"/>
    <property type="molecule type" value="Genomic_DNA"/>
</dbReference>
<organism evidence="2">
    <name type="scientific">Tanacetum cinerariifolium</name>
    <name type="common">Dalmatian daisy</name>
    <name type="synonym">Chrysanthemum cinerariifolium</name>
    <dbReference type="NCBI Taxonomy" id="118510"/>
    <lineage>
        <taxon>Eukaryota</taxon>
        <taxon>Viridiplantae</taxon>
        <taxon>Streptophyta</taxon>
        <taxon>Embryophyta</taxon>
        <taxon>Tracheophyta</taxon>
        <taxon>Spermatophyta</taxon>
        <taxon>Magnoliopsida</taxon>
        <taxon>eudicotyledons</taxon>
        <taxon>Gunneridae</taxon>
        <taxon>Pentapetalae</taxon>
        <taxon>asterids</taxon>
        <taxon>campanulids</taxon>
        <taxon>Asterales</taxon>
        <taxon>Asteraceae</taxon>
        <taxon>Asteroideae</taxon>
        <taxon>Anthemideae</taxon>
        <taxon>Anthemidinae</taxon>
        <taxon>Tanacetum</taxon>
    </lineage>
</organism>
<reference evidence="2" key="1">
    <citation type="journal article" date="2019" name="Sci. Rep.">
        <title>Draft genome of Tanacetum cinerariifolium, the natural source of mosquito coil.</title>
        <authorList>
            <person name="Yamashiro T."/>
            <person name="Shiraishi A."/>
            <person name="Satake H."/>
            <person name="Nakayama K."/>
        </authorList>
    </citation>
    <scope>NUCLEOTIDE SEQUENCE</scope>
</reference>
<sequence>MMKKLKMSSYNEQVNDDEDEEMTDAEVDKSRNDDEENTVAEKTDVEKTKEVKDDAKKAELSPTNSSLSSLFVLTIPVLVISEPLILTSTPKTPSVAHVTTLLPPSSISAIPPIPHQTTSPIPTPPITTDAPTITTVVPKSNALTNV</sequence>
<name>A0A699JFD9_TANCI</name>
<dbReference type="AlphaFoldDB" id="A0A699JFD9"/>
<protein>
    <submittedName>
        <fullName evidence="2">Uncharacterized protein</fullName>
    </submittedName>
</protein>
<accession>A0A699JFD9</accession>
<feature type="compositionally biased region" description="Acidic residues" evidence="1">
    <location>
        <begin position="14"/>
        <end position="25"/>
    </location>
</feature>
<feature type="region of interest" description="Disordered" evidence="1">
    <location>
        <begin position="1"/>
        <end position="63"/>
    </location>
</feature>
<comment type="caution">
    <text evidence="2">The sequence shown here is derived from an EMBL/GenBank/DDBJ whole genome shotgun (WGS) entry which is preliminary data.</text>
</comment>
<evidence type="ECO:0000256" key="1">
    <source>
        <dbReference type="SAM" id="MobiDB-lite"/>
    </source>
</evidence>
<evidence type="ECO:0000313" key="2">
    <source>
        <dbReference type="EMBL" id="GFA30615.1"/>
    </source>
</evidence>
<gene>
    <name evidence="2" type="ORF">Tci_602587</name>
</gene>
<proteinExistence type="predicted"/>
<feature type="compositionally biased region" description="Basic and acidic residues" evidence="1">
    <location>
        <begin position="39"/>
        <end position="59"/>
    </location>
</feature>